<dbReference type="EMBL" id="CAJVPK010000769">
    <property type="protein sequence ID" value="CAG8547520.1"/>
    <property type="molecule type" value="Genomic_DNA"/>
</dbReference>
<accession>A0A9N9AZA4</accession>
<organism evidence="1 2">
    <name type="scientific">Diversispora eburnea</name>
    <dbReference type="NCBI Taxonomy" id="1213867"/>
    <lineage>
        <taxon>Eukaryota</taxon>
        <taxon>Fungi</taxon>
        <taxon>Fungi incertae sedis</taxon>
        <taxon>Mucoromycota</taxon>
        <taxon>Glomeromycotina</taxon>
        <taxon>Glomeromycetes</taxon>
        <taxon>Diversisporales</taxon>
        <taxon>Diversisporaceae</taxon>
        <taxon>Diversispora</taxon>
    </lineage>
</organism>
<dbReference type="Proteomes" id="UP000789706">
    <property type="component" value="Unassembled WGS sequence"/>
</dbReference>
<protein>
    <submittedName>
        <fullName evidence="1">4452_t:CDS:1</fullName>
    </submittedName>
</protein>
<comment type="caution">
    <text evidence="1">The sequence shown here is derived from an EMBL/GenBank/DDBJ whole genome shotgun (WGS) entry which is preliminary data.</text>
</comment>
<keyword evidence="2" id="KW-1185">Reference proteome</keyword>
<evidence type="ECO:0000313" key="1">
    <source>
        <dbReference type="EMBL" id="CAG8547520.1"/>
    </source>
</evidence>
<evidence type="ECO:0000313" key="2">
    <source>
        <dbReference type="Proteomes" id="UP000789706"/>
    </source>
</evidence>
<reference evidence="1" key="1">
    <citation type="submission" date="2021-06" db="EMBL/GenBank/DDBJ databases">
        <authorList>
            <person name="Kallberg Y."/>
            <person name="Tangrot J."/>
            <person name="Rosling A."/>
        </authorList>
    </citation>
    <scope>NUCLEOTIDE SEQUENCE</scope>
    <source>
        <strain evidence="1">AZ414A</strain>
    </source>
</reference>
<dbReference type="AlphaFoldDB" id="A0A9N9AZA4"/>
<name>A0A9N9AZA4_9GLOM</name>
<gene>
    <name evidence="1" type="ORF">DEBURN_LOCUS6932</name>
</gene>
<proteinExistence type="predicted"/>
<sequence length="113" mass="13240">MDSKYQTLETLLRHKASIKNAHEQFHPATRILVDSRNLVPIKTGERIHVTNQTILETKKEENDLAFQSYVRALKRTKEFIKDISESGSFMKLIRSHEAIYIYSWNTIAQISDY</sequence>